<dbReference type="PANTHER" id="PTHR10682:SF33">
    <property type="entry name" value="NUCLEAR POLY(A) POLYMERASE 3"/>
    <property type="match status" value="1"/>
</dbReference>
<protein>
    <recommendedName>
        <fullName evidence="2">Poly(A) polymerase nucleotidyltransferase domain-containing protein</fullName>
    </recommendedName>
</protein>
<organism evidence="3 4">
    <name type="scientific">Camellia sinensis</name>
    <name type="common">Tea plant</name>
    <name type="synonym">Thea sinensis</name>
    <dbReference type="NCBI Taxonomy" id="4442"/>
    <lineage>
        <taxon>Eukaryota</taxon>
        <taxon>Viridiplantae</taxon>
        <taxon>Streptophyta</taxon>
        <taxon>Embryophyta</taxon>
        <taxon>Tracheophyta</taxon>
        <taxon>Spermatophyta</taxon>
        <taxon>Magnoliopsida</taxon>
        <taxon>eudicotyledons</taxon>
        <taxon>Gunneridae</taxon>
        <taxon>Pentapetalae</taxon>
        <taxon>asterids</taxon>
        <taxon>Ericales</taxon>
        <taxon>Theaceae</taxon>
        <taxon>Camellia</taxon>
    </lineage>
</organism>
<reference evidence="3 4" key="2">
    <citation type="submission" date="2020-07" db="EMBL/GenBank/DDBJ databases">
        <title>Genome assembly of wild tea tree DASZ reveals pedigree and selection history of tea varieties.</title>
        <authorList>
            <person name="Zhang W."/>
        </authorList>
    </citation>
    <scope>NUCLEOTIDE SEQUENCE [LARGE SCALE GENOMIC DNA]</scope>
    <source>
        <strain evidence="4">cv. G240</strain>
        <tissue evidence="3">Leaf</tissue>
    </source>
</reference>
<evidence type="ECO:0000259" key="2">
    <source>
        <dbReference type="Pfam" id="PF20750"/>
    </source>
</evidence>
<sequence>MAYANQNQGVFVPYHQLIDLRSLNQPVTFVTGPPIALNFINPSNGTVLVPPKPTLVPSFGFALDPAFLFMADEGLVPSPEEEIRRKNAIEKLRQVHNSELDIDALCVGPCFATLAVVFLDLLSCEPCRRIFFVFLHNMLTSRTEVSEVHCVKDAKVPLMQFKLDGISFDLPYAQLKNVDILNPFFQSNIDEKSWRSLSGVHANKCILRLLPNMELLIKMSYENGWVGLSHSSAAFLLRSTTPEQQQRPPTRMLFRCGRFELWVTKIRRRKVHLQGPPFTVEAFKTKQQTGHPPASIASCCGENDVEAHPKAKVYRKKGVDYIDLFVAVHVSSAKSRCAPFRPPSLPLLPPTFGSSSPSMSSPTGIESDLNSDFETTVGKGETVTTLQYDEANFPNEK</sequence>
<feature type="compositionally biased region" description="Low complexity" evidence="1">
    <location>
        <begin position="350"/>
        <end position="364"/>
    </location>
</feature>
<dbReference type="Pfam" id="PF20750">
    <property type="entry name" value="PAP_NTPase"/>
    <property type="match status" value="1"/>
</dbReference>
<comment type="caution">
    <text evidence="3">The sequence shown here is derived from an EMBL/GenBank/DDBJ whole genome shotgun (WGS) entry which is preliminary data.</text>
</comment>
<dbReference type="GO" id="GO:0005634">
    <property type="term" value="C:nucleus"/>
    <property type="evidence" value="ECO:0007669"/>
    <property type="project" value="TreeGrafter"/>
</dbReference>
<proteinExistence type="predicted"/>
<evidence type="ECO:0000256" key="1">
    <source>
        <dbReference type="SAM" id="MobiDB-lite"/>
    </source>
</evidence>
<dbReference type="InterPro" id="IPR043519">
    <property type="entry name" value="NT_sf"/>
</dbReference>
<dbReference type="Gene3D" id="3.30.460.10">
    <property type="entry name" value="Beta Polymerase, domain 2"/>
    <property type="match status" value="1"/>
</dbReference>
<evidence type="ECO:0000313" key="4">
    <source>
        <dbReference type="Proteomes" id="UP000593564"/>
    </source>
</evidence>
<evidence type="ECO:0000313" key="3">
    <source>
        <dbReference type="EMBL" id="KAF5943129.1"/>
    </source>
</evidence>
<gene>
    <name evidence="3" type="ORF">HYC85_020771</name>
</gene>
<dbReference type="GO" id="GO:1990817">
    <property type="term" value="F:poly(A) RNA polymerase activity"/>
    <property type="evidence" value="ECO:0007669"/>
    <property type="project" value="TreeGrafter"/>
</dbReference>
<reference evidence="4" key="1">
    <citation type="journal article" date="2020" name="Nat. Commun.">
        <title>Genome assembly of wild tea tree DASZ reveals pedigree and selection history of tea varieties.</title>
        <authorList>
            <person name="Zhang W."/>
            <person name="Zhang Y."/>
            <person name="Qiu H."/>
            <person name="Guo Y."/>
            <person name="Wan H."/>
            <person name="Zhang X."/>
            <person name="Scossa F."/>
            <person name="Alseekh S."/>
            <person name="Zhang Q."/>
            <person name="Wang P."/>
            <person name="Xu L."/>
            <person name="Schmidt M.H."/>
            <person name="Jia X."/>
            <person name="Li D."/>
            <person name="Zhu A."/>
            <person name="Guo F."/>
            <person name="Chen W."/>
            <person name="Ni D."/>
            <person name="Usadel B."/>
            <person name="Fernie A.R."/>
            <person name="Wen W."/>
        </authorList>
    </citation>
    <scope>NUCLEOTIDE SEQUENCE [LARGE SCALE GENOMIC DNA]</scope>
    <source>
        <strain evidence="4">cv. G240</strain>
    </source>
</reference>
<dbReference type="AlphaFoldDB" id="A0A7J7GQR9"/>
<dbReference type="Proteomes" id="UP000593564">
    <property type="component" value="Unassembled WGS sequence"/>
</dbReference>
<dbReference type="EMBL" id="JACBKZ010000009">
    <property type="protein sequence ID" value="KAF5943129.1"/>
    <property type="molecule type" value="Genomic_DNA"/>
</dbReference>
<name>A0A7J7GQR9_CAMSI</name>
<accession>A0A7J7GQR9</accession>
<feature type="region of interest" description="Disordered" evidence="1">
    <location>
        <begin position="349"/>
        <end position="372"/>
    </location>
</feature>
<dbReference type="PANTHER" id="PTHR10682">
    <property type="entry name" value="POLY A POLYMERASE"/>
    <property type="match status" value="1"/>
</dbReference>
<dbReference type="SUPFAM" id="SSF81301">
    <property type="entry name" value="Nucleotidyltransferase"/>
    <property type="match status" value="1"/>
</dbReference>
<keyword evidence="4" id="KW-1185">Reference proteome</keyword>
<dbReference type="InterPro" id="IPR048840">
    <property type="entry name" value="PolA_pol_NTPase"/>
</dbReference>
<feature type="domain" description="Poly(A) polymerase nucleotidyltransferase" evidence="2">
    <location>
        <begin position="93"/>
        <end position="209"/>
    </location>
</feature>